<evidence type="ECO:0000256" key="1">
    <source>
        <dbReference type="SAM" id="Phobius"/>
    </source>
</evidence>
<organism evidence="2 3">
    <name type="scientific">Penicillium malachiteum</name>
    <dbReference type="NCBI Taxonomy" id="1324776"/>
    <lineage>
        <taxon>Eukaryota</taxon>
        <taxon>Fungi</taxon>
        <taxon>Dikarya</taxon>
        <taxon>Ascomycota</taxon>
        <taxon>Pezizomycotina</taxon>
        <taxon>Eurotiomycetes</taxon>
        <taxon>Eurotiomycetidae</taxon>
        <taxon>Eurotiales</taxon>
        <taxon>Aspergillaceae</taxon>
        <taxon>Penicillium</taxon>
    </lineage>
</organism>
<reference evidence="2" key="1">
    <citation type="journal article" date="2023" name="IMA Fungus">
        <title>Comparative genomic study of the Penicillium genus elucidates a diverse pangenome and 15 lateral gene transfer events.</title>
        <authorList>
            <person name="Petersen C."/>
            <person name="Sorensen T."/>
            <person name="Nielsen M.R."/>
            <person name="Sondergaard T.E."/>
            <person name="Sorensen J.L."/>
            <person name="Fitzpatrick D.A."/>
            <person name="Frisvad J.C."/>
            <person name="Nielsen K.L."/>
        </authorList>
    </citation>
    <scope>NUCLEOTIDE SEQUENCE</scope>
    <source>
        <strain evidence="2">IBT 17514</strain>
    </source>
</reference>
<feature type="transmembrane region" description="Helical" evidence="1">
    <location>
        <begin position="274"/>
        <end position="293"/>
    </location>
</feature>
<reference evidence="2" key="2">
    <citation type="submission" date="2023-01" db="EMBL/GenBank/DDBJ databases">
        <authorList>
            <person name="Petersen C."/>
        </authorList>
    </citation>
    <scope>NUCLEOTIDE SEQUENCE</scope>
    <source>
        <strain evidence="2">IBT 17514</strain>
    </source>
</reference>
<name>A0AAD6HLW8_9EURO</name>
<dbReference type="AlphaFoldDB" id="A0AAD6HLW8"/>
<keyword evidence="1" id="KW-0472">Membrane</keyword>
<sequence>MPSVSTLSQVTFSNLGPLTTTFTAPSSCSTMGETGVAYRSLPNAMLWNIDCSINPKDPAPSWDCYPEGTAPSPTATLANPDEILQASYFSPGLFCPSGWKTVGEAVRDGSSISSNGAFSYYTTPLPSVVQEAFPDPMNVLMEALADGETAALCCPSYMTGATNIGCYSTLPSYTVSEGCAWKIPFTDFALASETYTFDGVPVSGLVESLVATSPMTQILSESIPATEATSYIGITVEPMVILVHKEQDLKDSTATATSNAAVRLGWSGVGDRDMGLVLLVSMMGMLLGTLIIIPF</sequence>
<dbReference type="EMBL" id="JAQJAN010000006">
    <property type="protein sequence ID" value="KAJ5727203.1"/>
    <property type="molecule type" value="Genomic_DNA"/>
</dbReference>
<gene>
    <name evidence="2" type="ORF">N7493_005023</name>
</gene>
<evidence type="ECO:0000313" key="2">
    <source>
        <dbReference type="EMBL" id="KAJ5727203.1"/>
    </source>
</evidence>
<protein>
    <submittedName>
        <fullName evidence="2">Uncharacterized protein</fullName>
    </submittedName>
</protein>
<keyword evidence="1" id="KW-1133">Transmembrane helix</keyword>
<accession>A0AAD6HLW8</accession>
<dbReference type="Proteomes" id="UP001215712">
    <property type="component" value="Unassembled WGS sequence"/>
</dbReference>
<keyword evidence="1" id="KW-0812">Transmembrane</keyword>
<proteinExistence type="predicted"/>
<comment type="caution">
    <text evidence="2">The sequence shown here is derived from an EMBL/GenBank/DDBJ whole genome shotgun (WGS) entry which is preliminary data.</text>
</comment>
<keyword evidence="3" id="KW-1185">Reference proteome</keyword>
<evidence type="ECO:0000313" key="3">
    <source>
        <dbReference type="Proteomes" id="UP001215712"/>
    </source>
</evidence>